<proteinExistence type="predicted"/>
<name>A0A455SZP5_9CHLR</name>
<dbReference type="AlphaFoldDB" id="A0A455SZP5"/>
<evidence type="ECO:0000313" key="1">
    <source>
        <dbReference type="EMBL" id="BBH92382.1"/>
    </source>
</evidence>
<accession>A0A455SZP5</accession>
<organism evidence="1">
    <name type="scientific">Thermogemmatispora argillosa</name>
    <dbReference type="NCBI Taxonomy" id="2045280"/>
    <lineage>
        <taxon>Bacteria</taxon>
        <taxon>Bacillati</taxon>
        <taxon>Chloroflexota</taxon>
        <taxon>Ktedonobacteria</taxon>
        <taxon>Thermogemmatisporales</taxon>
        <taxon>Thermogemmatisporaceae</taxon>
        <taxon>Thermogemmatispora</taxon>
    </lineage>
</organism>
<reference evidence="1" key="1">
    <citation type="submission" date="2018-12" db="EMBL/GenBank/DDBJ databases">
        <title>Novel natural products biosynthetic potential of the class Ktedonobacteria.</title>
        <authorList>
            <person name="Zheng Y."/>
            <person name="Saitou A."/>
            <person name="Wang C.M."/>
            <person name="Toyoda A."/>
            <person name="Minakuchi Y."/>
            <person name="Sekiguchi Y."/>
            <person name="Ueda K."/>
            <person name="Takano H."/>
            <person name="Sakai Y."/>
            <person name="Yokota A."/>
            <person name="Yabe S."/>
        </authorList>
    </citation>
    <scope>NUCLEOTIDE SEQUENCE</scope>
    <source>
        <strain evidence="1">A3-2</strain>
    </source>
</reference>
<sequence>MRGRALAKRLTLGQVSGAAADQGGAALGQGGQAYAEPANQLVSSYLT</sequence>
<gene>
    <name evidence="1" type="ORF">KTA_05810</name>
</gene>
<dbReference type="EMBL" id="AP019377">
    <property type="protein sequence ID" value="BBH92382.1"/>
    <property type="molecule type" value="Genomic_DNA"/>
</dbReference>
<protein>
    <submittedName>
        <fullName evidence="1">Uncharacterized protein</fullName>
    </submittedName>
</protein>